<protein>
    <submittedName>
        <fullName evidence="3">Membrane protein</fullName>
    </submittedName>
</protein>
<dbReference type="RefSeq" id="WP_220748611.1">
    <property type="nucleotide sequence ID" value="NZ_BPFH01000003.1"/>
</dbReference>
<organism evidence="3 4">
    <name type="scientific">Jannaschia pagri</name>
    <dbReference type="NCBI Taxonomy" id="2829797"/>
    <lineage>
        <taxon>Bacteria</taxon>
        <taxon>Pseudomonadati</taxon>
        <taxon>Pseudomonadota</taxon>
        <taxon>Alphaproteobacteria</taxon>
        <taxon>Rhodobacterales</taxon>
        <taxon>Roseobacteraceae</taxon>
        <taxon>Jannaschia</taxon>
    </lineage>
</organism>
<keyword evidence="1" id="KW-0472">Membrane</keyword>
<evidence type="ECO:0000313" key="4">
    <source>
        <dbReference type="Proteomes" id="UP000786693"/>
    </source>
</evidence>
<gene>
    <name evidence="3" type="ORF">JANAI62_17180</name>
</gene>
<comment type="caution">
    <text evidence="3">The sequence shown here is derived from an EMBL/GenBank/DDBJ whole genome shotgun (WGS) entry which is preliminary data.</text>
</comment>
<name>A0ABQ4NL01_9RHOB</name>
<evidence type="ECO:0000256" key="2">
    <source>
        <dbReference type="SAM" id="SignalP"/>
    </source>
</evidence>
<feature type="signal peptide" evidence="2">
    <location>
        <begin position="1"/>
        <end position="20"/>
    </location>
</feature>
<keyword evidence="1" id="KW-0812">Transmembrane</keyword>
<keyword evidence="1" id="KW-1133">Transmembrane helix</keyword>
<evidence type="ECO:0000256" key="1">
    <source>
        <dbReference type="SAM" id="Phobius"/>
    </source>
</evidence>
<dbReference type="Proteomes" id="UP000786693">
    <property type="component" value="Unassembled WGS sequence"/>
</dbReference>
<dbReference type="EMBL" id="BPFH01000003">
    <property type="protein sequence ID" value="GIT95095.1"/>
    <property type="molecule type" value="Genomic_DNA"/>
</dbReference>
<reference evidence="3 4" key="1">
    <citation type="submission" date="2021-05" db="EMBL/GenBank/DDBJ databases">
        <title>Bacteria Genome sequencing.</title>
        <authorList>
            <person name="Takabe Y."/>
            <person name="Nakajima Y."/>
            <person name="Suzuki S."/>
            <person name="Shiozaki T."/>
        </authorList>
    </citation>
    <scope>NUCLEOTIDE SEQUENCE [LARGE SCALE GENOMIC DNA]</scope>
    <source>
        <strain evidence="3 4">AI_62</strain>
    </source>
</reference>
<keyword evidence="2" id="KW-0732">Signal</keyword>
<proteinExistence type="predicted"/>
<feature type="chain" id="PRO_5046181059" evidence="2">
    <location>
        <begin position="21"/>
        <end position="255"/>
    </location>
</feature>
<dbReference type="Pfam" id="PF09608">
    <property type="entry name" value="Alph_Pro_TM"/>
    <property type="match status" value="1"/>
</dbReference>
<dbReference type="InterPro" id="IPR019088">
    <property type="entry name" value="CHP02186-rel_TM"/>
</dbReference>
<feature type="transmembrane region" description="Helical" evidence="1">
    <location>
        <begin position="229"/>
        <end position="254"/>
    </location>
</feature>
<accession>A0ABQ4NL01</accession>
<sequence length="255" mass="27873">MRHLLSALACLICVALPLHAEEVVADLSQDRVSISTSFDGSEILVFGAVKRDAPIPQGASPLAVIITISGPDEVVTVRRKDRRFGIWVNVEGVEVERAPSFYAVASTVPLDRALSETEDQRWNISTGRKLRAVGATEMAENPPAFLEALIRVREADGIYIQAAETVQLRDSTLFSTEIALPAALTEGDYNTRIFLTRDGQVVDSYATSIFVQKVGLERFIYALAHEQPLIYGLLSLAIAIAAGWIASTVFRYLLP</sequence>
<keyword evidence="4" id="KW-1185">Reference proteome</keyword>
<evidence type="ECO:0000313" key="3">
    <source>
        <dbReference type="EMBL" id="GIT95095.1"/>
    </source>
</evidence>